<name>A0A8D0DLZ5_SALMN</name>
<dbReference type="GO" id="GO:0030414">
    <property type="term" value="F:peptidase inhibitor activity"/>
    <property type="evidence" value="ECO:0007669"/>
    <property type="project" value="InterPro"/>
</dbReference>
<evidence type="ECO:0000256" key="1">
    <source>
        <dbReference type="ARBA" id="ARBA00023157"/>
    </source>
</evidence>
<dbReference type="PROSITE" id="PS51390">
    <property type="entry name" value="WAP"/>
    <property type="match status" value="1"/>
</dbReference>
<dbReference type="PANTHER" id="PTHR47769:SF1">
    <property type="entry name" value="WAP FOUR-DISULFIDE CORE DOMAIN PROTEIN 8"/>
    <property type="match status" value="1"/>
</dbReference>
<keyword evidence="1" id="KW-1015">Disulfide bond</keyword>
<evidence type="ECO:0000313" key="3">
    <source>
        <dbReference type="Ensembl" id="ENSSMRP00000007563.1"/>
    </source>
</evidence>
<evidence type="ECO:0000259" key="2">
    <source>
        <dbReference type="PROSITE" id="PS51390"/>
    </source>
</evidence>
<dbReference type="SMART" id="SM00217">
    <property type="entry name" value="WAP"/>
    <property type="match status" value="1"/>
</dbReference>
<protein>
    <recommendedName>
        <fullName evidence="2">WAP domain-containing protein</fullName>
    </recommendedName>
</protein>
<keyword evidence="4" id="KW-1185">Reference proteome</keyword>
<dbReference type="InterPro" id="IPR008197">
    <property type="entry name" value="WAP_dom"/>
</dbReference>
<dbReference type="SUPFAM" id="SSF57256">
    <property type="entry name" value="Elafin-like"/>
    <property type="match status" value="1"/>
</dbReference>
<evidence type="ECO:0000313" key="4">
    <source>
        <dbReference type="Proteomes" id="UP000694421"/>
    </source>
</evidence>
<dbReference type="AlphaFoldDB" id="A0A8D0DLZ5"/>
<dbReference type="GO" id="GO:0005576">
    <property type="term" value="C:extracellular region"/>
    <property type="evidence" value="ECO:0007669"/>
    <property type="project" value="InterPro"/>
</dbReference>
<dbReference type="Pfam" id="PF00095">
    <property type="entry name" value="WAP"/>
    <property type="match status" value="1"/>
</dbReference>
<accession>A0A8D0DLZ5</accession>
<dbReference type="Proteomes" id="UP000694421">
    <property type="component" value="Unplaced"/>
</dbReference>
<dbReference type="PANTHER" id="PTHR47769">
    <property type="entry name" value="WAP FOUR-DISULFIDE CORE DOMAIN PROTEIN 8"/>
    <property type="match status" value="1"/>
</dbReference>
<sequence>MEAEETTALPAHPQSLSLDCTIWGSLLLHAPQKVQSLPNTILYIFVTCTMLCYSSPCLQITEKSGTCPIDRCRCSGPQPDECATDFGCSSKRKCCEYCCAKRCVDPKRVAWTSVPF</sequence>
<dbReference type="Gene3D" id="4.10.75.10">
    <property type="entry name" value="Elafin-like"/>
    <property type="match status" value="1"/>
</dbReference>
<reference evidence="3" key="1">
    <citation type="submission" date="2025-08" db="UniProtKB">
        <authorList>
            <consortium name="Ensembl"/>
        </authorList>
    </citation>
    <scope>IDENTIFICATION</scope>
</reference>
<dbReference type="InterPro" id="IPR036645">
    <property type="entry name" value="Elafin-like_sf"/>
</dbReference>
<proteinExistence type="predicted"/>
<dbReference type="GeneTree" id="ENSGT01040000241867"/>
<dbReference type="Ensembl" id="ENSSMRT00000008844.1">
    <property type="protein sequence ID" value="ENSSMRP00000007563.1"/>
    <property type="gene ID" value="ENSSMRG00000006072.1"/>
</dbReference>
<organism evidence="3 4">
    <name type="scientific">Salvator merianae</name>
    <name type="common">Argentine black and white tegu</name>
    <name type="synonym">Tupinambis merianae</name>
    <dbReference type="NCBI Taxonomy" id="96440"/>
    <lineage>
        <taxon>Eukaryota</taxon>
        <taxon>Metazoa</taxon>
        <taxon>Chordata</taxon>
        <taxon>Craniata</taxon>
        <taxon>Vertebrata</taxon>
        <taxon>Euteleostomi</taxon>
        <taxon>Lepidosauria</taxon>
        <taxon>Squamata</taxon>
        <taxon>Bifurcata</taxon>
        <taxon>Unidentata</taxon>
        <taxon>Episquamata</taxon>
        <taxon>Laterata</taxon>
        <taxon>Teiioidea</taxon>
        <taxon>Teiidae</taxon>
        <taxon>Salvator</taxon>
    </lineage>
</organism>
<feature type="domain" description="WAP" evidence="2">
    <location>
        <begin position="60"/>
        <end position="107"/>
    </location>
</feature>
<reference evidence="3" key="2">
    <citation type="submission" date="2025-09" db="UniProtKB">
        <authorList>
            <consortium name="Ensembl"/>
        </authorList>
    </citation>
    <scope>IDENTIFICATION</scope>
</reference>